<protein>
    <recommendedName>
        <fullName evidence="4">DUF3102 domain-containing protein</fullName>
    </recommendedName>
</protein>
<dbReference type="EMBL" id="CP122283">
    <property type="protein sequence ID" value="WGF39793.1"/>
    <property type="molecule type" value="Genomic_DNA"/>
</dbReference>
<proteinExistence type="predicted"/>
<accession>A0ABY8KJX2</accession>
<keyword evidence="1" id="KW-0175">Coiled coil</keyword>
<evidence type="ECO:0000313" key="3">
    <source>
        <dbReference type="Proteomes" id="UP001244564"/>
    </source>
</evidence>
<reference evidence="2 3" key="1">
    <citation type="submission" date="2023-04" db="EMBL/GenBank/DDBJ databases">
        <title>Genomic of Lysinibacillus capsici TSBLM.</title>
        <authorList>
            <person name="Hu X.S."/>
            <person name="Yu C.H."/>
        </authorList>
    </citation>
    <scope>NUCLEOTIDE SEQUENCE [LARGE SCALE GENOMIC DNA]</scope>
    <source>
        <strain evidence="2 3">TSBLM</strain>
    </source>
</reference>
<evidence type="ECO:0008006" key="4">
    <source>
        <dbReference type="Google" id="ProtNLM"/>
    </source>
</evidence>
<evidence type="ECO:0000256" key="1">
    <source>
        <dbReference type="SAM" id="Coils"/>
    </source>
</evidence>
<feature type="coiled-coil region" evidence="1">
    <location>
        <begin position="123"/>
        <end position="164"/>
    </location>
</feature>
<name>A0ABY8KJX2_9BACI</name>
<organism evidence="2 3">
    <name type="scientific">Lysinibacillus capsici</name>
    <dbReference type="NCBI Taxonomy" id="2115968"/>
    <lineage>
        <taxon>Bacteria</taxon>
        <taxon>Bacillati</taxon>
        <taxon>Bacillota</taxon>
        <taxon>Bacilli</taxon>
        <taxon>Bacillales</taxon>
        <taxon>Bacillaceae</taxon>
        <taxon>Lysinibacillus</taxon>
    </lineage>
</organism>
<gene>
    <name evidence="2" type="ORF">QBO96_05885</name>
</gene>
<dbReference type="Proteomes" id="UP001244564">
    <property type="component" value="Chromosome"/>
</dbReference>
<dbReference type="RefSeq" id="WP_279495461.1">
    <property type="nucleotide sequence ID" value="NZ_CP122283.1"/>
</dbReference>
<sequence>MNEVAVFQYENLDLATADFLRMKESNMREIVGKAYTNLGRELKEAQDVLAKNGYGCFQSWAESIGIKRNKVYDLIRRYETIIRISDEQTRELIEDLPVSLTYEIAKPSAESTKAKAQAKSEVLDGKIDTLKAYRERINELEAQAKQATEKAEQAESARQIAEEIYFIEKLSLNRTF</sequence>
<keyword evidence="3" id="KW-1185">Reference proteome</keyword>
<evidence type="ECO:0000313" key="2">
    <source>
        <dbReference type="EMBL" id="WGF39793.1"/>
    </source>
</evidence>